<organism evidence="1 2">
    <name type="scientific">Parasponia andersonii</name>
    <name type="common">Sponia andersonii</name>
    <dbReference type="NCBI Taxonomy" id="3476"/>
    <lineage>
        <taxon>Eukaryota</taxon>
        <taxon>Viridiplantae</taxon>
        <taxon>Streptophyta</taxon>
        <taxon>Embryophyta</taxon>
        <taxon>Tracheophyta</taxon>
        <taxon>Spermatophyta</taxon>
        <taxon>Magnoliopsida</taxon>
        <taxon>eudicotyledons</taxon>
        <taxon>Gunneridae</taxon>
        <taxon>Pentapetalae</taxon>
        <taxon>rosids</taxon>
        <taxon>fabids</taxon>
        <taxon>Rosales</taxon>
        <taxon>Cannabaceae</taxon>
        <taxon>Parasponia</taxon>
    </lineage>
</organism>
<evidence type="ECO:0000313" key="1">
    <source>
        <dbReference type="EMBL" id="PON69373.1"/>
    </source>
</evidence>
<comment type="caution">
    <text evidence="1">The sequence shown here is derived from an EMBL/GenBank/DDBJ whole genome shotgun (WGS) entry which is preliminary data.</text>
</comment>
<dbReference type="Proteomes" id="UP000237105">
    <property type="component" value="Unassembled WGS sequence"/>
</dbReference>
<accession>A0A2P5D7U0</accession>
<sequence>MHVFICGSTCKKSHLSRKPQHHFHPHTTTTHCLRSRWFSGSLTEVINGAIRHIYEADLRSGWGITWFRR</sequence>
<gene>
    <name evidence="1" type="ORF">PanWU01x14_088140</name>
</gene>
<reference evidence="2" key="1">
    <citation type="submission" date="2016-06" db="EMBL/GenBank/DDBJ databases">
        <title>Parallel loss of symbiosis genes in relatives of nitrogen-fixing non-legume Parasponia.</title>
        <authorList>
            <person name="Van Velzen R."/>
            <person name="Holmer R."/>
            <person name="Bu F."/>
            <person name="Rutten L."/>
            <person name="Van Zeijl A."/>
            <person name="Liu W."/>
            <person name="Santuari L."/>
            <person name="Cao Q."/>
            <person name="Sharma T."/>
            <person name="Shen D."/>
            <person name="Roswanjaya Y."/>
            <person name="Wardhani T."/>
            <person name="Kalhor M.S."/>
            <person name="Jansen J."/>
            <person name="Van den Hoogen J."/>
            <person name="Gungor B."/>
            <person name="Hartog M."/>
            <person name="Hontelez J."/>
            <person name="Verver J."/>
            <person name="Yang W.-C."/>
            <person name="Schijlen E."/>
            <person name="Repin R."/>
            <person name="Schilthuizen M."/>
            <person name="Schranz E."/>
            <person name="Heidstra R."/>
            <person name="Miyata K."/>
            <person name="Fedorova E."/>
            <person name="Kohlen W."/>
            <person name="Bisseling T."/>
            <person name="Smit S."/>
            <person name="Geurts R."/>
        </authorList>
    </citation>
    <scope>NUCLEOTIDE SEQUENCE [LARGE SCALE GENOMIC DNA]</scope>
    <source>
        <strain evidence="2">cv. WU1-14</strain>
    </source>
</reference>
<proteinExistence type="predicted"/>
<keyword evidence="2" id="KW-1185">Reference proteome</keyword>
<dbReference type="AlphaFoldDB" id="A0A2P5D7U0"/>
<protein>
    <submittedName>
        <fullName evidence="1">Uncharacterized protein</fullName>
    </submittedName>
</protein>
<evidence type="ECO:0000313" key="2">
    <source>
        <dbReference type="Proteomes" id="UP000237105"/>
    </source>
</evidence>
<dbReference type="EMBL" id="JXTB01000056">
    <property type="protein sequence ID" value="PON69373.1"/>
    <property type="molecule type" value="Genomic_DNA"/>
</dbReference>
<name>A0A2P5D7U0_PARAD</name>